<dbReference type="InterPro" id="IPR043735">
    <property type="entry name" value="DUF5680"/>
</dbReference>
<name>A0A1F8EXD1_9BACT</name>
<feature type="domain" description="DUF5680" evidence="1">
    <location>
        <begin position="43"/>
        <end position="157"/>
    </location>
</feature>
<evidence type="ECO:0000313" key="2">
    <source>
        <dbReference type="EMBL" id="OGN05000.1"/>
    </source>
</evidence>
<reference evidence="2 3" key="1">
    <citation type="journal article" date="2016" name="Nat. Commun.">
        <title>Thousands of microbial genomes shed light on interconnected biogeochemical processes in an aquifer system.</title>
        <authorList>
            <person name="Anantharaman K."/>
            <person name="Brown C.T."/>
            <person name="Hug L.A."/>
            <person name="Sharon I."/>
            <person name="Castelle C.J."/>
            <person name="Probst A.J."/>
            <person name="Thomas B.C."/>
            <person name="Singh A."/>
            <person name="Wilkins M.J."/>
            <person name="Karaoz U."/>
            <person name="Brodie E.L."/>
            <person name="Williams K.H."/>
            <person name="Hubbard S.S."/>
            <person name="Banfield J.F."/>
        </authorList>
    </citation>
    <scope>NUCLEOTIDE SEQUENCE [LARGE SCALE GENOMIC DNA]</scope>
</reference>
<dbReference type="EMBL" id="MGJI01000015">
    <property type="protein sequence ID" value="OGN05000.1"/>
    <property type="molecule type" value="Genomic_DNA"/>
</dbReference>
<accession>A0A1F8EXD1</accession>
<dbReference type="AlphaFoldDB" id="A0A1F8EXD1"/>
<dbReference type="Pfam" id="PF18931">
    <property type="entry name" value="DUF5680"/>
    <property type="match status" value="1"/>
</dbReference>
<gene>
    <name evidence="2" type="ORF">A2831_02655</name>
</gene>
<evidence type="ECO:0000259" key="1">
    <source>
        <dbReference type="Pfam" id="PF18931"/>
    </source>
</evidence>
<sequence>MDLREFLVEAKKKTYASENATEEVLPNGTRRLEYAAYNFKYVDEYKGSNPFIGQELVWQNGVLVWGMNYYGGIYPNLSKPLDPKEIYTFLRSALRMPSENLPFRGPKNYKNGSLGYYNELRGTITAFSGHEKIRFEERHGDLYPYQPLYALSYHGGCMEQDGLIVAN</sequence>
<comment type="caution">
    <text evidence="2">The sequence shown here is derived from an EMBL/GenBank/DDBJ whole genome shotgun (WGS) entry which is preliminary data.</text>
</comment>
<dbReference type="STRING" id="1802668.A2831_02655"/>
<organism evidence="2 3">
    <name type="scientific">Candidatus Yanofskybacteria bacterium RIFCSPHIGHO2_01_FULL_44_17</name>
    <dbReference type="NCBI Taxonomy" id="1802668"/>
    <lineage>
        <taxon>Bacteria</taxon>
        <taxon>Candidatus Yanofskyibacteriota</taxon>
    </lineage>
</organism>
<dbReference type="Proteomes" id="UP000177507">
    <property type="component" value="Unassembled WGS sequence"/>
</dbReference>
<protein>
    <recommendedName>
        <fullName evidence="1">DUF5680 domain-containing protein</fullName>
    </recommendedName>
</protein>
<proteinExistence type="predicted"/>
<evidence type="ECO:0000313" key="3">
    <source>
        <dbReference type="Proteomes" id="UP000177507"/>
    </source>
</evidence>